<evidence type="ECO:0008006" key="3">
    <source>
        <dbReference type="Google" id="ProtNLM"/>
    </source>
</evidence>
<comment type="caution">
    <text evidence="1">The sequence shown here is derived from an EMBL/GenBank/DDBJ whole genome shotgun (WGS) entry which is preliminary data.</text>
</comment>
<evidence type="ECO:0000313" key="1">
    <source>
        <dbReference type="EMBL" id="KAF2301957.1"/>
    </source>
</evidence>
<name>A0A6A6LN59_HEVBR</name>
<dbReference type="Proteomes" id="UP000467840">
    <property type="component" value="Chromosome 4"/>
</dbReference>
<reference evidence="1 2" key="1">
    <citation type="journal article" date="2020" name="Mol. Plant">
        <title>The Chromosome-Based Rubber Tree Genome Provides New Insights into Spurge Genome Evolution and Rubber Biosynthesis.</title>
        <authorList>
            <person name="Liu J."/>
            <person name="Shi C."/>
            <person name="Shi C.C."/>
            <person name="Li W."/>
            <person name="Zhang Q.J."/>
            <person name="Zhang Y."/>
            <person name="Li K."/>
            <person name="Lu H.F."/>
            <person name="Shi C."/>
            <person name="Zhu S.T."/>
            <person name="Xiao Z.Y."/>
            <person name="Nan H."/>
            <person name="Yue Y."/>
            <person name="Zhu X.G."/>
            <person name="Wu Y."/>
            <person name="Hong X.N."/>
            <person name="Fan G.Y."/>
            <person name="Tong Y."/>
            <person name="Zhang D."/>
            <person name="Mao C.L."/>
            <person name="Liu Y.L."/>
            <person name="Hao S.J."/>
            <person name="Liu W.Q."/>
            <person name="Lv M.Q."/>
            <person name="Zhang H.B."/>
            <person name="Liu Y."/>
            <person name="Hu-Tang G.R."/>
            <person name="Wang J.P."/>
            <person name="Wang J.H."/>
            <person name="Sun Y.H."/>
            <person name="Ni S.B."/>
            <person name="Chen W.B."/>
            <person name="Zhang X.C."/>
            <person name="Jiao Y.N."/>
            <person name="Eichler E.E."/>
            <person name="Li G.H."/>
            <person name="Liu X."/>
            <person name="Gao L.Z."/>
        </authorList>
    </citation>
    <scope>NUCLEOTIDE SEQUENCE [LARGE SCALE GENOMIC DNA]</scope>
    <source>
        <strain evidence="2">cv. GT1</strain>
        <tissue evidence="1">Leaf</tissue>
    </source>
</reference>
<accession>A0A6A6LN59</accession>
<proteinExistence type="predicted"/>
<evidence type="ECO:0000313" key="2">
    <source>
        <dbReference type="Proteomes" id="UP000467840"/>
    </source>
</evidence>
<organism evidence="1 2">
    <name type="scientific">Hevea brasiliensis</name>
    <name type="common">Para rubber tree</name>
    <name type="synonym">Siphonia brasiliensis</name>
    <dbReference type="NCBI Taxonomy" id="3981"/>
    <lineage>
        <taxon>Eukaryota</taxon>
        <taxon>Viridiplantae</taxon>
        <taxon>Streptophyta</taxon>
        <taxon>Embryophyta</taxon>
        <taxon>Tracheophyta</taxon>
        <taxon>Spermatophyta</taxon>
        <taxon>Magnoliopsida</taxon>
        <taxon>eudicotyledons</taxon>
        <taxon>Gunneridae</taxon>
        <taxon>Pentapetalae</taxon>
        <taxon>rosids</taxon>
        <taxon>fabids</taxon>
        <taxon>Malpighiales</taxon>
        <taxon>Euphorbiaceae</taxon>
        <taxon>Crotonoideae</taxon>
        <taxon>Micrandreae</taxon>
        <taxon>Hevea</taxon>
    </lineage>
</organism>
<sequence length="218" mass="24903">MVLSLLLRLKYFHADGVFLIQVRLLGGNQVLLTFDSVEIVETFLTVQIDWLKQWFMDLKPWEPVYKSAKRLVWVKFNGVHYIGFPRTFHKVISVDVHCTRYDVVAIEESVGLLAGPPRGQEDQISCSPLNDDALCTKLLLLSTILATQVDMSTQPNDNQNLEGQLLVEEQLVECNHAKERSCAILESDGLEIIFLNRPKPPLDQADQPFLLMFPRPHF</sequence>
<dbReference type="EMBL" id="JAAGAX010000010">
    <property type="protein sequence ID" value="KAF2301957.1"/>
    <property type="molecule type" value="Genomic_DNA"/>
</dbReference>
<dbReference type="AlphaFoldDB" id="A0A6A6LN59"/>
<protein>
    <recommendedName>
        <fullName evidence="3">DUF4283 domain-containing protein</fullName>
    </recommendedName>
</protein>
<gene>
    <name evidence="1" type="ORF">GH714_030835</name>
</gene>
<keyword evidence="2" id="KW-1185">Reference proteome</keyword>